<evidence type="ECO:0000256" key="1">
    <source>
        <dbReference type="ARBA" id="ARBA00004071"/>
    </source>
</evidence>
<dbReference type="SMART" id="SM00812">
    <property type="entry name" value="Alpha_L_fucos"/>
    <property type="match status" value="1"/>
</dbReference>
<dbReference type="PIRSF" id="PIRSF001092">
    <property type="entry name" value="Alpha-L-fucosidase"/>
    <property type="match status" value="1"/>
</dbReference>
<evidence type="ECO:0000256" key="6">
    <source>
        <dbReference type="ARBA" id="ARBA00023295"/>
    </source>
</evidence>
<dbReference type="PANTHER" id="PTHR10030">
    <property type="entry name" value="ALPHA-L-FUCOSIDASE"/>
    <property type="match status" value="1"/>
</dbReference>
<evidence type="ECO:0000256" key="5">
    <source>
        <dbReference type="ARBA" id="ARBA00022801"/>
    </source>
</evidence>
<evidence type="ECO:0000259" key="7">
    <source>
        <dbReference type="Pfam" id="PF01120"/>
    </source>
</evidence>
<dbReference type="InterPro" id="IPR057739">
    <property type="entry name" value="Glyco_hydro_29_N"/>
</dbReference>
<comment type="function">
    <text evidence="1">Alpha-L-fucosidase is responsible for hydrolyzing the alpha-1,6-linked fucose joined to the reducing-end N-acetylglucosamine of the carbohydrate moieties of glycoproteins.</text>
</comment>
<dbReference type="GO" id="GO:0016139">
    <property type="term" value="P:glycoside catabolic process"/>
    <property type="evidence" value="ECO:0007669"/>
    <property type="project" value="TreeGrafter"/>
</dbReference>
<dbReference type="OrthoDB" id="5526311at2"/>
<dbReference type="GO" id="GO:0006004">
    <property type="term" value="P:fucose metabolic process"/>
    <property type="evidence" value="ECO:0007669"/>
    <property type="project" value="InterPro"/>
</dbReference>
<dbReference type="EC" id="3.2.1.51" evidence="3"/>
<dbReference type="STRING" id="117157.SAMN04489717_2509"/>
<dbReference type="RefSeq" id="WP_092653435.1">
    <property type="nucleotide sequence ID" value="NZ_LT629732.1"/>
</dbReference>
<comment type="similarity">
    <text evidence="2">Belongs to the glycosyl hydrolase 29 family.</text>
</comment>
<dbReference type="Gene3D" id="2.60.40.1180">
    <property type="entry name" value="Golgi alpha-mannosidase II"/>
    <property type="match status" value="1"/>
</dbReference>
<proteinExistence type="inferred from homology"/>
<evidence type="ECO:0000259" key="8">
    <source>
        <dbReference type="Pfam" id="PF16757"/>
    </source>
</evidence>
<dbReference type="PANTHER" id="PTHR10030:SF37">
    <property type="entry name" value="ALPHA-L-FUCOSIDASE-RELATED"/>
    <property type="match status" value="1"/>
</dbReference>
<dbReference type="InterPro" id="IPR017853">
    <property type="entry name" value="GH"/>
</dbReference>
<evidence type="ECO:0000256" key="2">
    <source>
        <dbReference type="ARBA" id="ARBA00007951"/>
    </source>
</evidence>
<dbReference type="Proteomes" id="UP000198983">
    <property type="component" value="Chromosome I"/>
</dbReference>
<evidence type="ECO:0000313" key="9">
    <source>
        <dbReference type="EMBL" id="SDS38028.1"/>
    </source>
</evidence>
<evidence type="ECO:0000313" key="10">
    <source>
        <dbReference type="Proteomes" id="UP000198983"/>
    </source>
</evidence>
<dbReference type="Pfam" id="PF16757">
    <property type="entry name" value="Fucosidase_C"/>
    <property type="match status" value="1"/>
</dbReference>
<sequence>MSTDTPAAPFAATFDSLRQFECPDWFRDAKLGIWSHWGAQSVPMYGDWYARNMYIEGHDQYRHHLRTYGHPSKVGYKDIVTRWKAENFDPEGLMDLYVSAGAKYFVGQATHHDNFFNYDSRIHRWNSVQMGPKKDITRLWKDAADARGLKFGLTEHHGAAFSWSNTNKGSDRSGPYAGIPYDGNDEAYQELYLPNREHYDPEHPGKLDIANWYTGNKRWHQHWLEVMKEIIDLYQPELLYSDGPVPFGEKNGYDIGLQAIAYLYNASAARNGGVNQAVYNQKDRRQELYSVGVMDIERSQEPDIKPEPWQTDTSVGDWFYNVRDVYKTAGHVVELLVDIVSKNGNLLLNIPQRPDGTLDDECTHILTSMGRWIDVCGEGIYGTRPFRVSGEGGSAVRIEGFREDAVEWTSADLRFTRKCDTLYAFQMRWPEDGRTVIHSLRPDDRARSVRLLGGGQVPFEQAGGVLVAQLPERRPVDEVNCLAIEFDHLAE</sequence>
<organism evidence="9 10">
    <name type="scientific">Actinopolymorpha singaporensis</name>
    <dbReference type="NCBI Taxonomy" id="117157"/>
    <lineage>
        <taxon>Bacteria</taxon>
        <taxon>Bacillati</taxon>
        <taxon>Actinomycetota</taxon>
        <taxon>Actinomycetes</taxon>
        <taxon>Propionibacteriales</taxon>
        <taxon>Actinopolymorphaceae</taxon>
        <taxon>Actinopolymorpha</taxon>
    </lineage>
</organism>
<dbReference type="InterPro" id="IPR000933">
    <property type="entry name" value="Glyco_hydro_29"/>
</dbReference>
<feature type="domain" description="Glycoside hydrolase family 29 N-terminal" evidence="7">
    <location>
        <begin position="7"/>
        <end position="378"/>
    </location>
</feature>
<keyword evidence="5" id="KW-0378">Hydrolase</keyword>
<dbReference type="AlphaFoldDB" id="A0A1H1RQN9"/>
<reference evidence="9 10" key="1">
    <citation type="submission" date="2016-10" db="EMBL/GenBank/DDBJ databases">
        <authorList>
            <person name="de Groot N.N."/>
        </authorList>
    </citation>
    <scope>NUCLEOTIDE SEQUENCE [LARGE SCALE GENOMIC DNA]</scope>
    <source>
        <strain evidence="9 10">DSM 22024</strain>
    </source>
</reference>
<dbReference type="GO" id="GO:0005764">
    <property type="term" value="C:lysosome"/>
    <property type="evidence" value="ECO:0007669"/>
    <property type="project" value="TreeGrafter"/>
</dbReference>
<accession>A0A1H1RQN9</accession>
<dbReference type="SUPFAM" id="SSF51445">
    <property type="entry name" value="(Trans)glycosidases"/>
    <property type="match status" value="1"/>
</dbReference>
<dbReference type="Gene3D" id="3.20.20.80">
    <property type="entry name" value="Glycosidases"/>
    <property type="match status" value="1"/>
</dbReference>
<protein>
    <recommendedName>
        <fullName evidence="3">alpha-L-fucosidase</fullName>
        <ecNumber evidence="3">3.2.1.51</ecNumber>
    </recommendedName>
</protein>
<dbReference type="InterPro" id="IPR016286">
    <property type="entry name" value="FUC_metazoa-typ"/>
</dbReference>
<keyword evidence="4" id="KW-0732">Signal</keyword>
<evidence type="ECO:0000256" key="3">
    <source>
        <dbReference type="ARBA" id="ARBA00012662"/>
    </source>
</evidence>
<gene>
    <name evidence="9" type="ORF">SAMN04489717_2509</name>
</gene>
<name>A0A1H1RQN9_9ACTN</name>
<dbReference type="InterPro" id="IPR031919">
    <property type="entry name" value="Fucosidase_C"/>
</dbReference>
<evidence type="ECO:0000256" key="4">
    <source>
        <dbReference type="ARBA" id="ARBA00022729"/>
    </source>
</evidence>
<dbReference type="Pfam" id="PF01120">
    <property type="entry name" value="Alpha_L_fucos"/>
    <property type="match status" value="1"/>
</dbReference>
<dbReference type="EMBL" id="LT629732">
    <property type="protein sequence ID" value="SDS38028.1"/>
    <property type="molecule type" value="Genomic_DNA"/>
</dbReference>
<dbReference type="GO" id="GO:0004560">
    <property type="term" value="F:alpha-L-fucosidase activity"/>
    <property type="evidence" value="ECO:0007669"/>
    <property type="project" value="InterPro"/>
</dbReference>
<dbReference type="InterPro" id="IPR013780">
    <property type="entry name" value="Glyco_hydro_b"/>
</dbReference>
<keyword evidence="10" id="KW-1185">Reference proteome</keyword>
<feature type="domain" description="Alpha-L-fucosidase C-terminal" evidence="8">
    <location>
        <begin position="410"/>
        <end position="474"/>
    </location>
</feature>
<keyword evidence="6" id="KW-0326">Glycosidase</keyword>